<dbReference type="EMBL" id="NCVQ01000007">
    <property type="protein sequence ID" value="PWZ16190.1"/>
    <property type="molecule type" value="Genomic_DNA"/>
</dbReference>
<dbReference type="Proteomes" id="UP000251960">
    <property type="component" value="Chromosome 6"/>
</dbReference>
<evidence type="ECO:0000313" key="2">
    <source>
        <dbReference type="Proteomes" id="UP000251960"/>
    </source>
</evidence>
<evidence type="ECO:0000313" key="1">
    <source>
        <dbReference type="EMBL" id="PWZ16190.1"/>
    </source>
</evidence>
<gene>
    <name evidence="1" type="ORF">Zm00014a_031066</name>
</gene>
<comment type="caution">
    <text evidence="1">The sequence shown here is derived from an EMBL/GenBank/DDBJ whole genome shotgun (WGS) entry which is preliminary data.</text>
</comment>
<reference evidence="1 2" key="1">
    <citation type="journal article" date="2018" name="Nat. Genet.">
        <title>Extensive intraspecific gene order and gene structural variations between Mo17 and other maize genomes.</title>
        <authorList>
            <person name="Sun S."/>
            <person name="Zhou Y."/>
            <person name="Chen J."/>
            <person name="Shi J."/>
            <person name="Zhao H."/>
            <person name="Zhao H."/>
            <person name="Song W."/>
            <person name="Zhang M."/>
            <person name="Cui Y."/>
            <person name="Dong X."/>
            <person name="Liu H."/>
            <person name="Ma X."/>
            <person name="Jiao Y."/>
            <person name="Wang B."/>
            <person name="Wei X."/>
            <person name="Stein J.C."/>
            <person name="Glaubitz J.C."/>
            <person name="Lu F."/>
            <person name="Yu G."/>
            <person name="Liang C."/>
            <person name="Fengler K."/>
            <person name="Li B."/>
            <person name="Rafalski A."/>
            <person name="Schnable P.S."/>
            <person name="Ware D.H."/>
            <person name="Buckler E.S."/>
            <person name="Lai J."/>
        </authorList>
    </citation>
    <scope>NUCLEOTIDE SEQUENCE [LARGE SCALE GENOMIC DNA]</scope>
    <source>
        <strain evidence="2">cv. Missouri 17</strain>
        <tissue evidence="1">Seedling</tissue>
    </source>
</reference>
<proteinExistence type="predicted"/>
<protein>
    <submittedName>
        <fullName evidence="1">Uncharacterized protein</fullName>
    </submittedName>
</protein>
<sequence length="13" mass="1621">MHKHACRVQENMH</sequence>
<name>A0A3L6E5X1_MAIZE</name>
<organism evidence="1 2">
    <name type="scientific">Zea mays</name>
    <name type="common">Maize</name>
    <dbReference type="NCBI Taxonomy" id="4577"/>
    <lineage>
        <taxon>Eukaryota</taxon>
        <taxon>Viridiplantae</taxon>
        <taxon>Streptophyta</taxon>
        <taxon>Embryophyta</taxon>
        <taxon>Tracheophyta</taxon>
        <taxon>Spermatophyta</taxon>
        <taxon>Magnoliopsida</taxon>
        <taxon>Liliopsida</taxon>
        <taxon>Poales</taxon>
        <taxon>Poaceae</taxon>
        <taxon>PACMAD clade</taxon>
        <taxon>Panicoideae</taxon>
        <taxon>Andropogonodae</taxon>
        <taxon>Andropogoneae</taxon>
        <taxon>Tripsacinae</taxon>
        <taxon>Zea</taxon>
    </lineage>
</organism>
<accession>A0A3L6E5X1</accession>